<protein>
    <submittedName>
        <fullName evidence="1">PcfJ domain-containing protein</fullName>
    </submittedName>
</protein>
<sequence>MSNRNKPLSVEVQTTRRVAAVLANRPAGHKWPLARQIEFICTRASVAEVHAGLEPDAVAALLYCHCLHGRSSAEQEQARCALRALVKCRTNILTRVELVPAVAALTRLYQHRRRNLADWRPHRRNAFRQLYSLVGHLFDGFGDVPGWVLEAWATGQLTQHGVDMALLTVHVGSGKSLRSFPGLPVPLSRRLEHEMRQAPYAYTLVPALRYAQLAATNALALLPPLLVTPLGREITPQDAFWLNVVEFFREASMVDYWQLGPVCEWIEVVRTVGTNGQPPHPGFSLKGRCMQAVLAQAGQWHRRTHRARKYWGYNVALTSTWAGLPVANYASLEAGRVQITQLLSYAALVEEGSSQKHCVSSYVYSCLRGRCGIFSLRVNGARALTLEVRANRQLVQIRGRENRRATEQELHWLRQWAEAAGLSIGATAC</sequence>
<evidence type="ECO:0000313" key="1">
    <source>
        <dbReference type="EMBL" id="MDU0372712.1"/>
    </source>
</evidence>
<reference evidence="1 2" key="1">
    <citation type="submission" date="2023-10" db="EMBL/GenBank/DDBJ databases">
        <title>Hymenobacter endophyticus sp. nov., an isolate from the leaf tissues of wheat.</title>
        <authorList>
            <person name="Dai Y."/>
        </authorList>
    </citation>
    <scope>NUCLEOTIDE SEQUENCE [LARGE SCALE GENOMIC DNA]</scope>
    <source>
        <strain evidence="1 2">ZK17L-C2</strain>
    </source>
</reference>
<dbReference type="Pfam" id="PF14284">
    <property type="entry name" value="PcfJ"/>
    <property type="match status" value="1"/>
</dbReference>
<accession>A0ABU3TMV8</accession>
<gene>
    <name evidence="1" type="ORF">ROI90_20055</name>
</gene>
<dbReference type="EMBL" id="JAWDJT010000018">
    <property type="protein sequence ID" value="MDU0372712.1"/>
    <property type="molecule type" value="Genomic_DNA"/>
</dbReference>
<keyword evidence="2" id="KW-1185">Reference proteome</keyword>
<comment type="caution">
    <text evidence="1">The sequence shown here is derived from an EMBL/GenBank/DDBJ whole genome shotgun (WGS) entry which is preliminary data.</text>
</comment>
<organism evidence="1 2">
    <name type="scientific">Hymenobacter endophyticus</name>
    <dbReference type="NCBI Taxonomy" id="3076335"/>
    <lineage>
        <taxon>Bacteria</taxon>
        <taxon>Pseudomonadati</taxon>
        <taxon>Bacteroidota</taxon>
        <taxon>Cytophagia</taxon>
        <taxon>Cytophagales</taxon>
        <taxon>Hymenobacteraceae</taxon>
        <taxon>Hymenobacter</taxon>
    </lineage>
</organism>
<dbReference type="InterPro" id="IPR025586">
    <property type="entry name" value="PcfJ"/>
</dbReference>
<name>A0ABU3TMV8_9BACT</name>
<dbReference type="Proteomes" id="UP001250698">
    <property type="component" value="Unassembled WGS sequence"/>
</dbReference>
<proteinExistence type="predicted"/>
<evidence type="ECO:0000313" key="2">
    <source>
        <dbReference type="Proteomes" id="UP001250698"/>
    </source>
</evidence>
<dbReference type="RefSeq" id="WP_316000069.1">
    <property type="nucleotide sequence ID" value="NZ_JAWDJT010000018.1"/>
</dbReference>